<dbReference type="Gene3D" id="3.40.30.10">
    <property type="entry name" value="Glutaredoxin"/>
    <property type="match status" value="1"/>
</dbReference>
<organism evidence="1 2">
    <name type="scientific">Staphylococcus hominis</name>
    <dbReference type="NCBI Taxonomy" id="1290"/>
    <lineage>
        <taxon>Bacteria</taxon>
        <taxon>Bacillati</taxon>
        <taxon>Bacillota</taxon>
        <taxon>Bacilli</taxon>
        <taxon>Bacillales</taxon>
        <taxon>Staphylococcaceae</taxon>
        <taxon>Staphylococcus</taxon>
    </lineage>
</organism>
<name>A0A4Q9WU22_STAHO</name>
<dbReference type="InterPro" id="IPR036249">
    <property type="entry name" value="Thioredoxin-like_sf"/>
</dbReference>
<gene>
    <name evidence="1" type="ORF">J7T32_003635</name>
</gene>
<dbReference type="RefSeq" id="WP_017175754.1">
    <property type="nucleotide sequence ID" value="NZ_CABMJU010000034.1"/>
</dbReference>
<dbReference type="SUPFAM" id="SSF52833">
    <property type="entry name" value="Thioredoxin-like"/>
    <property type="match status" value="1"/>
</dbReference>
<reference evidence="1 2" key="1">
    <citation type="submission" date="2022-06" db="EMBL/GenBank/DDBJ databases">
        <title>Staphylococcus hominis ShoR14 genome sequence.</title>
        <authorList>
            <person name="Yeo C.C."/>
            <person name="Chew C.H."/>
            <person name="Che Hamzah A.M."/>
            <person name="Al-Trad E.I."/>
        </authorList>
    </citation>
    <scope>NUCLEOTIDE SEQUENCE [LARGE SCALE GENOMIC DNA]</scope>
    <source>
        <strain evidence="1 2">ShoR14</strain>
    </source>
</reference>
<comment type="caution">
    <text evidence="1">The sequence shown here is derived from an EMBL/GenBank/DDBJ whole genome shotgun (WGS) entry which is preliminary data.</text>
</comment>
<dbReference type="InterPro" id="IPR002109">
    <property type="entry name" value="Glutaredoxin"/>
</dbReference>
<proteinExistence type="predicted"/>
<dbReference type="EMBL" id="JAGHKT020000003">
    <property type="protein sequence ID" value="MCM5671859.1"/>
    <property type="molecule type" value="Genomic_DNA"/>
</dbReference>
<dbReference type="PROSITE" id="PS51354">
    <property type="entry name" value="GLUTAREDOXIN_2"/>
    <property type="match status" value="1"/>
</dbReference>
<evidence type="ECO:0000313" key="2">
    <source>
        <dbReference type="Proteomes" id="UP000665944"/>
    </source>
</evidence>
<dbReference type="Proteomes" id="UP000665944">
    <property type="component" value="Unassembled WGS sequence"/>
</dbReference>
<dbReference type="CDD" id="cd02976">
    <property type="entry name" value="NrdH"/>
    <property type="match status" value="1"/>
</dbReference>
<protein>
    <submittedName>
        <fullName evidence="1">NrdH-redoxin</fullName>
    </submittedName>
</protein>
<dbReference type="AlphaFoldDB" id="A0A4Q9WU22"/>
<accession>A0A4Q9WU22</accession>
<keyword evidence="2" id="KW-1185">Reference proteome</keyword>
<evidence type="ECO:0000313" key="1">
    <source>
        <dbReference type="EMBL" id="MCM5671859.1"/>
    </source>
</evidence>
<dbReference type="Pfam" id="PF00462">
    <property type="entry name" value="Glutaredoxin"/>
    <property type="match status" value="1"/>
</dbReference>
<sequence>MSKIIIYTQDDCPPCNFIKNYLTEHHINFIEKNIKYPSYRNEMLEYDAFSTPFILLNEEPMYHVDLEKINRIFDIQL</sequence>